<dbReference type="EMBL" id="BEGY01000030">
    <property type="protein sequence ID" value="GAX78194.1"/>
    <property type="molecule type" value="Genomic_DNA"/>
</dbReference>
<keyword evidence="4" id="KW-1185">Reference proteome</keyword>
<dbReference type="Proteomes" id="UP000232323">
    <property type="component" value="Unassembled WGS sequence"/>
</dbReference>
<dbReference type="OrthoDB" id="552668at2759"/>
<gene>
    <name evidence="3" type="ORF">CEUSTIGMA_g5636.t1</name>
</gene>
<dbReference type="AlphaFoldDB" id="A0A250X530"/>
<feature type="domain" description="Nuclease associated modular" evidence="2">
    <location>
        <begin position="100"/>
        <end position="116"/>
    </location>
</feature>
<feature type="compositionally biased region" description="Low complexity" evidence="1">
    <location>
        <begin position="336"/>
        <end position="352"/>
    </location>
</feature>
<evidence type="ECO:0000313" key="4">
    <source>
        <dbReference type="Proteomes" id="UP000232323"/>
    </source>
</evidence>
<dbReference type="GO" id="GO:0003677">
    <property type="term" value="F:DNA binding"/>
    <property type="evidence" value="ECO:0007669"/>
    <property type="project" value="InterPro"/>
</dbReference>
<dbReference type="InterPro" id="IPR003611">
    <property type="entry name" value="NUMOD3"/>
</dbReference>
<feature type="region of interest" description="Disordered" evidence="1">
    <location>
        <begin position="132"/>
        <end position="357"/>
    </location>
</feature>
<name>A0A250X530_9CHLO</name>
<dbReference type="STRING" id="1157962.A0A250X530"/>
<feature type="compositionally biased region" description="Low complexity" evidence="1">
    <location>
        <begin position="279"/>
        <end position="301"/>
    </location>
</feature>
<dbReference type="SMART" id="SM00496">
    <property type="entry name" value="IENR2"/>
    <property type="match status" value="2"/>
</dbReference>
<feature type="compositionally biased region" description="Low complexity" evidence="1">
    <location>
        <begin position="309"/>
        <end position="318"/>
    </location>
</feature>
<evidence type="ECO:0000313" key="3">
    <source>
        <dbReference type="EMBL" id="GAX78194.1"/>
    </source>
</evidence>
<feature type="domain" description="Nuclease associated modular" evidence="2">
    <location>
        <begin position="136"/>
        <end position="152"/>
    </location>
</feature>
<accession>A0A250X530</accession>
<dbReference type="PANTHER" id="PTHR34199:SF2">
    <property type="entry name" value="NUMOD3 MOTIF FAMILY PROTEIN, EXPRESSED"/>
    <property type="match status" value="1"/>
</dbReference>
<comment type="caution">
    <text evidence="3">The sequence shown here is derived from an EMBL/GenBank/DDBJ whole genome shotgun (WGS) entry which is preliminary data.</text>
</comment>
<dbReference type="Pfam" id="PF07460">
    <property type="entry name" value="NUMOD3"/>
    <property type="match status" value="2"/>
</dbReference>
<feature type="compositionally biased region" description="Basic and acidic residues" evidence="1">
    <location>
        <begin position="201"/>
        <end position="231"/>
    </location>
</feature>
<organism evidence="3 4">
    <name type="scientific">Chlamydomonas eustigma</name>
    <dbReference type="NCBI Taxonomy" id="1157962"/>
    <lineage>
        <taxon>Eukaryota</taxon>
        <taxon>Viridiplantae</taxon>
        <taxon>Chlorophyta</taxon>
        <taxon>core chlorophytes</taxon>
        <taxon>Chlorophyceae</taxon>
        <taxon>CS clade</taxon>
        <taxon>Chlamydomonadales</taxon>
        <taxon>Chlamydomonadaceae</taxon>
        <taxon>Chlamydomonas</taxon>
    </lineage>
</organism>
<feature type="compositionally biased region" description="Basic and acidic residues" evidence="1">
    <location>
        <begin position="238"/>
        <end position="272"/>
    </location>
</feature>
<feature type="region of interest" description="Disordered" evidence="1">
    <location>
        <begin position="87"/>
        <end position="108"/>
    </location>
</feature>
<sequence length="455" mass="50886">MISARFLAANFSLSPWFPRGPCIHSRRHIPFPLVCHVLLDPQSLPTADQNQEHDLMFTPQPEILFVPLPHGSPAEELDEKEIERRRKISEANSGRKPWNTGRKHSPETIAKIRAKTAEAMQRPEVVEKFKAAVQNRGQKHSEETKAKIGSRIKAAQERKKSELGSTAAGTASEEKESKPKRTRKPRQASIASQDNQEPEVGDIKINKEVRIKKERKSRAEVKSEDQPEKEPKIKKRERNSVEHKEAIAEAIRAKWQDPEYRAHMVQRMREAAQTRAPPRKSGSSSSPSSGSGSRTRSSGSVDSKDKDSSGWGSLLQGQSKKDIALGTSSNDVPSIKSTGDTSQSKSSSRGVSKATHLKQQKEWLEKVQVLVDQLIASQRLLTSLDMNIIRIREQARSAFVNDAVMSAELEKTMHEVTSRRDKLIERISLIKLSIPPMVEYDEHSGKVTLLTGTSS</sequence>
<protein>
    <recommendedName>
        <fullName evidence="2">Nuclease associated modular domain-containing protein</fullName>
    </recommendedName>
</protein>
<dbReference type="PANTHER" id="PTHR34199">
    <property type="entry name" value="NUMOD3 MOTIF FAMILY PROTEIN, EXPRESSED"/>
    <property type="match status" value="1"/>
</dbReference>
<evidence type="ECO:0000259" key="2">
    <source>
        <dbReference type="SMART" id="SM00496"/>
    </source>
</evidence>
<reference evidence="3 4" key="1">
    <citation type="submission" date="2017-08" db="EMBL/GenBank/DDBJ databases">
        <title>Acidophilic green algal genome provides insights into adaptation to an acidic environment.</title>
        <authorList>
            <person name="Hirooka S."/>
            <person name="Hirose Y."/>
            <person name="Kanesaki Y."/>
            <person name="Higuchi S."/>
            <person name="Fujiwara T."/>
            <person name="Onuma R."/>
            <person name="Era A."/>
            <person name="Ohbayashi R."/>
            <person name="Uzuka A."/>
            <person name="Nozaki H."/>
            <person name="Yoshikawa H."/>
            <person name="Miyagishima S.Y."/>
        </authorList>
    </citation>
    <scope>NUCLEOTIDE SEQUENCE [LARGE SCALE GENOMIC DNA]</scope>
    <source>
        <strain evidence="3 4">NIES-2499</strain>
    </source>
</reference>
<evidence type="ECO:0000256" key="1">
    <source>
        <dbReference type="SAM" id="MobiDB-lite"/>
    </source>
</evidence>
<proteinExistence type="predicted"/>